<keyword evidence="5" id="KW-0378">Hydrolase</keyword>
<evidence type="ECO:0000259" key="9">
    <source>
        <dbReference type="Pfam" id="PF05572"/>
    </source>
</evidence>
<dbReference type="Pfam" id="PF05572">
    <property type="entry name" value="Peptidase_M43"/>
    <property type="match status" value="1"/>
</dbReference>
<dbReference type="CDD" id="cd04275">
    <property type="entry name" value="ZnMc_pappalysin_like"/>
    <property type="match status" value="1"/>
</dbReference>
<dbReference type="PANTHER" id="PTHR47466:SF1">
    <property type="entry name" value="METALLOPROTEASE MEP1 (AFU_ORTHOLOGUE AFUA_1G07730)-RELATED"/>
    <property type="match status" value="1"/>
</dbReference>
<feature type="domain" description="Peptidase M43 pregnancy-associated plasma-A" evidence="9">
    <location>
        <begin position="215"/>
        <end position="304"/>
    </location>
</feature>
<evidence type="ECO:0000313" key="11">
    <source>
        <dbReference type="Proteomes" id="UP000238348"/>
    </source>
</evidence>
<gene>
    <name evidence="10" type="ORF">SOCE26_085580</name>
</gene>
<evidence type="ECO:0000313" key="10">
    <source>
        <dbReference type="EMBL" id="AUX47046.1"/>
    </source>
</evidence>
<dbReference type="GO" id="GO:0006508">
    <property type="term" value="P:proteolysis"/>
    <property type="evidence" value="ECO:0007669"/>
    <property type="project" value="UniProtKB-KW"/>
</dbReference>
<organism evidence="10 11">
    <name type="scientific">Sorangium cellulosum</name>
    <name type="common">Polyangium cellulosum</name>
    <dbReference type="NCBI Taxonomy" id="56"/>
    <lineage>
        <taxon>Bacteria</taxon>
        <taxon>Pseudomonadati</taxon>
        <taxon>Myxococcota</taxon>
        <taxon>Polyangia</taxon>
        <taxon>Polyangiales</taxon>
        <taxon>Polyangiaceae</taxon>
        <taxon>Sorangium</taxon>
    </lineage>
</organism>
<dbReference type="InterPro" id="IPR008754">
    <property type="entry name" value="Peptidase_M43"/>
</dbReference>
<evidence type="ECO:0000256" key="7">
    <source>
        <dbReference type="ARBA" id="ARBA00023049"/>
    </source>
</evidence>
<protein>
    <submittedName>
        <fullName evidence="10">Metalloprotease</fullName>
    </submittedName>
</protein>
<dbReference type="PANTHER" id="PTHR47466">
    <property type="match status" value="1"/>
</dbReference>
<dbReference type="SUPFAM" id="SSF55486">
    <property type="entry name" value="Metalloproteases ('zincins'), catalytic domain"/>
    <property type="match status" value="1"/>
</dbReference>
<evidence type="ECO:0000256" key="1">
    <source>
        <dbReference type="ARBA" id="ARBA00008721"/>
    </source>
</evidence>
<name>A0A2L0F650_SORCE</name>
<dbReference type="EMBL" id="CP012673">
    <property type="protein sequence ID" value="AUX47046.1"/>
    <property type="molecule type" value="Genomic_DNA"/>
</dbReference>
<evidence type="ECO:0000256" key="5">
    <source>
        <dbReference type="ARBA" id="ARBA00022801"/>
    </source>
</evidence>
<dbReference type="OrthoDB" id="6278496at2"/>
<keyword evidence="7 10" id="KW-0482">Metalloprotease</keyword>
<dbReference type="GO" id="GO:0046872">
    <property type="term" value="F:metal ion binding"/>
    <property type="evidence" value="ECO:0007669"/>
    <property type="project" value="UniProtKB-KW"/>
</dbReference>
<dbReference type="RefSeq" id="WP_104985133.1">
    <property type="nucleotide sequence ID" value="NZ_CP012673.1"/>
</dbReference>
<keyword evidence="8" id="KW-1015">Disulfide bond</keyword>
<sequence length="310" mass="33230">MRDRTRAEVLALVLIATVSAACSGEPIDPAEAEGEETTVADVDADADAEQADVAPVRLKRGCGTVDLSEEQKLAVEEVLRSRSVRGFAFTGTVTIPVHFHVINKGTGASNGDVPQSVIDHQIAVLNSAYEVAGFKFELASVDRTTNSRWYTMRQGSTNERNAKSALRVGTSAELNIYTANVGDGLLGWATFPSQYNGNPTYDGVVLLYSSLPGGNAAPYNLGDTATHEVGHWLGLYHTFQGGCTGSGDYVSDTAAEKEPAYGCPTTRDSCTRASGLDPVKNFMDYTDDSCMDAFSPGQIARMQSQWDSYR</sequence>
<dbReference type="Proteomes" id="UP000238348">
    <property type="component" value="Chromosome"/>
</dbReference>
<accession>A0A2L0F650</accession>
<evidence type="ECO:0000256" key="3">
    <source>
        <dbReference type="ARBA" id="ARBA00022723"/>
    </source>
</evidence>
<dbReference type="PROSITE" id="PS51257">
    <property type="entry name" value="PROKAR_LIPOPROTEIN"/>
    <property type="match status" value="1"/>
</dbReference>
<keyword evidence="4" id="KW-0732">Signal</keyword>
<keyword evidence="6" id="KW-0862">Zinc</keyword>
<dbReference type="AlphaFoldDB" id="A0A2L0F650"/>
<evidence type="ECO:0000256" key="6">
    <source>
        <dbReference type="ARBA" id="ARBA00022833"/>
    </source>
</evidence>
<comment type="similarity">
    <text evidence="1">Belongs to the peptidase M43B family.</text>
</comment>
<evidence type="ECO:0000256" key="2">
    <source>
        <dbReference type="ARBA" id="ARBA00022670"/>
    </source>
</evidence>
<dbReference type="GO" id="GO:0008237">
    <property type="term" value="F:metallopeptidase activity"/>
    <property type="evidence" value="ECO:0007669"/>
    <property type="project" value="UniProtKB-KW"/>
</dbReference>
<dbReference type="InterPro" id="IPR024079">
    <property type="entry name" value="MetalloPept_cat_dom_sf"/>
</dbReference>
<evidence type="ECO:0000256" key="4">
    <source>
        <dbReference type="ARBA" id="ARBA00022729"/>
    </source>
</evidence>
<keyword evidence="3" id="KW-0479">Metal-binding</keyword>
<dbReference type="Gene3D" id="3.40.390.10">
    <property type="entry name" value="Collagenase (Catalytic Domain)"/>
    <property type="match status" value="1"/>
</dbReference>
<keyword evidence="2 10" id="KW-0645">Protease</keyword>
<evidence type="ECO:0000256" key="8">
    <source>
        <dbReference type="ARBA" id="ARBA00023157"/>
    </source>
</evidence>
<proteinExistence type="inferred from homology"/>
<reference evidence="10 11" key="1">
    <citation type="submission" date="2015-09" db="EMBL/GenBank/DDBJ databases">
        <title>Sorangium comparison.</title>
        <authorList>
            <person name="Zaburannyi N."/>
            <person name="Bunk B."/>
            <person name="Overmann J."/>
            <person name="Mueller R."/>
        </authorList>
    </citation>
    <scope>NUCLEOTIDE SEQUENCE [LARGE SCALE GENOMIC DNA]</scope>
    <source>
        <strain evidence="10 11">So ce26</strain>
    </source>
</reference>